<dbReference type="GO" id="GO:0030266">
    <property type="term" value="F:quinate 3-dehydrogenase (NAD+) activity"/>
    <property type="evidence" value="ECO:0007669"/>
    <property type="project" value="UniProtKB-EC"/>
</dbReference>
<sequence>MENEITGKTRLAGLYALPARHSFSPMMHTTSFQETGVDAVYLSFDVPPEKLGTSIQAIRDLEMLGVNLSMPHKMAAVQYVDELSQAARLIGAINTIVNQDGKLIGHTTDGIGCMESLKQNQINVIGNKITIIGAGGAATAIITQAAIDGVAAIDVFNIKDDFYQKVEPKLTEIAKETQCKIELHDLANEQRLAESLAASCLLINATSIGMAPNTDQIPLPDVKLLRKDLAVFDVIYHPGETQLLHEAKKVGAKAVNGLGMLLYQGAAAFELWTGKKMPTELIQPLLEKEIKK</sequence>
<feature type="domain" description="Shikimate dehydrogenase substrate binding N-terminal" evidence="10">
    <location>
        <begin position="15"/>
        <end position="96"/>
    </location>
</feature>
<dbReference type="FunFam" id="3.40.50.720:FF:000086">
    <property type="entry name" value="Quinate/shikimate dehydrogenase"/>
    <property type="match status" value="1"/>
</dbReference>
<dbReference type="GO" id="GO:0008652">
    <property type="term" value="P:amino acid biosynthetic process"/>
    <property type="evidence" value="ECO:0007669"/>
    <property type="project" value="UniProtKB-KW"/>
</dbReference>
<comment type="catalytic activity">
    <reaction evidence="7">
        <text>shikimate + NAD(+) = 3-dehydroshikimate + NADH + H(+)</text>
        <dbReference type="Rhea" id="RHEA:17741"/>
        <dbReference type="ChEBI" id="CHEBI:15378"/>
        <dbReference type="ChEBI" id="CHEBI:16630"/>
        <dbReference type="ChEBI" id="CHEBI:36208"/>
        <dbReference type="ChEBI" id="CHEBI:57540"/>
        <dbReference type="ChEBI" id="CHEBI:57945"/>
    </reaction>
</comment>
<dbReference type="SUPFAM" id="SSF51735">
    <property type="entry name" value="NAD(P)-binding Rossmann-fold domains"/>
    <property type="match status" value="1"/>
</dbReference>
<evidence type="ECO:0000313" key="13">
    <source>
        <dbReference type="Proteomes" id="UP000182077"/>
    </source>
</evidence>
<feature type="domain" description="SDH C-terminal" evidence="11">
    <location>
        <begin position="257"/>
        <end position="282"/>
    </location>
</feature>
<comment type="pathway">
    <text evidence="8">Aromatic compound metabolism; 3,4-dihydroxybenzoate biosynthesis; 3-dehydroquinate from D-quinate (NAD(+) route).</text>
</comment>
<protein>
    <recommendedName>
        <fullName evidence="9">Shikimate dehydrogenase (NADP(+))</fullName>
        <shortName evidence="9">SDH</shortName>
        <ecNumber evidence="9">1.1.1.25</ecNumber>
    </recommendedName>
</protein>
<dbReference type="NCBIfam" id="TIGR00507">
    <property type="entry name" value="aroE"/>
    <property type="match status" value="1"/>
</dbReference>
<comment type="pathway">
    <text evidence="1 9">Metabolic intermediate biosynthesis; chorismate biosynthesis; chorismate from D-erythrose 4-phosphate and phosphoenolpyruvate: step 4/7.</text>
</comment>
<evidence type="ECO:0000313" key="12">
    <source>
        <dbReference type="EMBL" id="OJG46452.1"/>
    </source>
</evidence>
<keyword evidence="4 9" id="KW-0560">Oxidoreductase</keyword>
<dbReference type="RefSeq" id="WP_071856912.1">
    <property type="nucleotide sequence ID" value="NZ_JBHSHK010000005.1"/>
</dbReference>
<comment type="similarity">
    <text evidence="9">Belongs to the shikimate dehydrogenase family.</text>
</comment>
<dbReference type="GO" id="GO:0019632">
    <property type="term" value="P:shikimate metabolic process"/>
    <property type="evidence" value="ECO:0007669"/>
    <property type="project" value="InterPro"/>
</dbReference>
<keyword evidence="13" id="KW-1185">Reference proteome</keyword>
<proteinExistence type="inferred from homology"/>
<dbReference type="InterPro" id="IPR022893">
    <property type="entry name" value="Shikimate_DH_fam"/>
</dbReference>
<dbReference type="EMBL" id="JXKQ01000002">
    <property type="protein sequence ID" value="OJG46452.1"/>
    <property type="molecule type" value="Genomic_DNA"/>
</dbReference>
<feature type="binding site" evidence="9">
    <location>
        <position position="69"/>
    </location>
    <ligand>
        <name>shikimate</name>
        <dbReference type="ChEBI" id="CHEBI:36208"/>
    </ligand>
</feature>
<dbReference type="STRING" id="249189.RV04_GL000880"/>
<dbReference type="GO" id="GO:0052734">
    <property type="term" value="F:shikimate 3-dehydrogenase (NAD+) activity"/>
    <property type="evidence" value="ECO:0007669"/>
    <property type="project" value="RHEA"/>
</dbReference>
<dbReference type="Pfam" id="PF18317">
    <property type="entry name" value="SDH_C"/>
    <property type="match status" value="1"/>
</dbReference>
<dbReference type="Gene3D" id="3.40.50.10860">
    <property type="entry name" value="Leucine Dehydrogenase, chain A, domain 1"/>
    <property type="match status" value="1"/>
</dbReference>
<dbReference type="CDD" id="cd01065">
    <property type="entry name" value="NAD_bind_Shikimate_DH"/>
    <property type="match status" value="1"/>
</dbReference>
<comment type="catalytic activity">
    <reaction evidence="9">
        <text>shikimate + NADP(+) = 3-dehydroshikimate + NADPH + H(+)</text>
        <dbReference type="Rhea" id="RHEA:17737"/>
        <dbReference type="ChEBI" id="CHEBI:15378"/>
        <dbReference type="ChEBI" id="CHEBI:16630"/>
        <dbReference type="ChEBI" id="CHEBI:36208"/>
        <dbReference type="ChEBI" id="CHEBI:57783"/>
        <dbReference type="ChEBI" id="CHEBI:58349"/>
        <dbReference type="EC" id="1.1.1.25"/>
    </reaction>
</comment>
<dbReference type="EC" id="1.1.1.25" evidence="9"/>
<comment type="caution">
    <text evidence="12">The sequence shown here is derived from an EMBL/GenBank/DDBJ whole genome shotgun (WGS) entry which is preliminary data.</text>
</comment>
<evidence type="ECO:0000256" key="5">
    <source>
        <dbReference type="ARBA" id="ARBA00023141"/>
    </source>
</evidence>
<name>A0A1L8TQN5_9ENTE</name>
<comment type="catalytic activity">
    <reaction evidence="6">
        <text>L-quinate + NAD(+) = 3-dehydroquinate + NADH + H(+)</text>
        <dbReference type="Rhea" id="RHEA:22364"/>
        <dbReference type="ChEBI" id="CHEBI:15378"/>
        <dbReference type="ChEBI" id="CHEBI:29751"/>
        <dbReference type="ChEBI" id="CHEBI:32364"/>
        <dbReference type="ChEBI" id="CHEBI:57540"/>
        <dbReference type="ChEBI" id="CHEBI:57945"/>
        <dbReference type="EC" id="1.1.1.24"/>
    </reaction>
</comment>
<dbReference type="Pfam" id="PF08501">
    <property type="entry name" value="Shikimate_dh_N"/>
    <property type="match status" value="1"/>
</dbReference>
<dbReference type="PANTHER" id="PTHR21089">
    <property type="entry name" value="SHIKIMATE DEHYDROGENASE"/>
    <property type="match status" value="1"/>
</dbReference>
<dbReference type="GO" id="GO:0050661">
    <property type="term" value="F:NADP binding"/>
    <property type="evidence" value="ECO:0007669"/>
    <property type="project" value="InterPro"/>
</dbReference>
<feature type="binding site" evidence="9">
    <location>
        <position position="94"/>
    </location>
    <ligand>
        <name>shikimate</name>
        <dbReference type="ChEBI" id="CHEBI:36208"/>
    </ligand>
</feature>
<evidence type="ECO:0000259" key="11">
    <source>
        <dbReference type="Pfam" id="PF18317"/>
    </source>
</evidence>
<keyword evidence="3 9" id="KW-0521">NADP</keyword>
<feature type="binding site" evidence="9">
    <location>
        <position position="109"/>
    </location>
    <ligand>
        <name>shikimate</name>
        <dbReference type="ChEBI" id="CHEBI:36208"/>
    </ligand>
</feature>
<dbReference type="GO" id="GO:0009073">
    <property type="term" value="P:aromatic amino acid family biosynthetic process"/>
    <property type="evidence" value="ECO:0007669"/>
    <property type="project" value="UniProtKB-KW"/>
</dbReference>
<dbReference type="OrthoDB" id="9792692at2"/>
<keyword evidence="5 9" id="KW-0057">Aromatic amino acid biosynthesis</keyword>
<dbReference type="HAMAP" id="MF_00222">
    <property type="entry name" value="Shikimate_DH_AroE"/>
    <property type="match status" value="1"/>
</dbReference>
<dbReference type="InterPro" id="IPR041121">
    <property type="entry name" value="SDH_C"/>
</dbReference>
<evidence type="ECO:0000256" key="9">
    <source>
        <dbReference type="HAMAP-Rule" id="MF_00222"/>
    </source>
</evidence>
<dbReference type="AlphaFoldDB" id="A0A1L8TQN5"/>
<feature type="binding site" evidence="9">
    <location>
        <begin position="22"/>
        <end position="24"/>
    </location>
    <ligand>
        <name>shikimate</name>
        <dbReference type="ChEBI" id="CHEBI:36208"/>
    </ligand>
</feature>
<feature type="active site" description="Proton acceptor" evidence="9">
    <location>
        <position position="73"/>
    </location>
</feature>
<dbReference type="GO" id="GO:0009423">
    <property type="term" value="P:chorismate biosynthetic process"/>
    <property type="evidence" value="ECO:0007669"/>
    <property type="project" value="UniProtKB-UniRule"/>
</dbReference>
<dbReference type="UniPathway" id="UPA00053">
    <property type="reaction ID" value="UER00087"/>
</dbReference>
<feature type="binding site" evidence="9">
    <location>
        <position position="234"/>
    </location>
    <ligand>
        <name>NADP(+)</name>
        <dbReference type="ChEBI" id="CHEBI:58349"/>
    </ligand>
</feature>
<evidence type="ECO:0000256" key="7">
    <source>
        <dbReference type="ARBA" id="ARBA00052329"/>
    </source>
</evidence>
<evidence type="ECO:0000256" key="8">
    <source>
        <dbReference type="ARBA" id="ARBA00060613"/>
    </source>
</evidence>
<dbReference type="PANTHER" id="PTHR21089:SF1">
    <property type="entry name" value="BIFUNCTIONAL 3-DEHYDROQUINATE DEHYDRATASE_SHIKIMATE DEHYDROGENASE, CHLOROPLASTIC"/>
    <property type="match status" value="1"/>
</dbReference>
<accession>A0A1L8TQN5</accession>
<comment type="caution">
    <text evidence="9">Lacks conserved residue(s) required for the propagation of feature annotation.</text>
</comment>
<feature type="binding site" evidence="9">
    <location>
        <position position="236"/>
    </location>
    <ligand>
        <name>shikimate</name>
        <dbReference type="ChEBI" id="CHEBI:36208"/>
    </ligand>
</feature>
<dbReference type="InterPro" id="IPR013708">
    <property type="entry name" value="Shikimate_DH-bd_N"/>
</dbReference>
<dbReference type="Gene3D" id="3.40.50.720">
    <property type="entry name" value="NAD(P)-binding Rossmann-like Domain"/>
    <property type="match status" value="1"/>
</dbReference>
<dbReference type="SUPFAM" id="SSF53223">
    <property type="entry name" value="Aminoacid dehydrogenase-like, N-terminal domain"/>
    <property type="match status" value="1"/>
</dbReference>
<keyword evidence="2 9" id="KW-0028">Amino-acid biosynthesis</keyword>
<feature type="binding site" evidence="9">
    <location>
        <position position="257"/>
    </location>
    <ligand>
        <name>NADP(+)</name>
        <dbReference type="ChEBI" id="CHEBI:58349"/>
    </ligand>
</feature>
<evidence type="ECO:0000256" key="1">
    <source>
        <dbReference type="ARBA" id="ARBA00004871"/>
    </source>
</evidence>
<organism evidence="12 13">
    <name type="scientific">Enterococcus hermanniensis</name>
    <dbReference type="NCBI Taxonomy" id="249189"/>
    <lineage>
        <taxon>Bacteria</taxon>
        <taxon>Bacillati</taxon>
        <taxon>Bacillota</taxon>
        <taxon>Bacilli</taxon>
        <taxon>Lactobacillales</taxon>
        <taxon>Enterococcaceae</taxon>
        <taxon>Enterococcus</taxon>
    </lineage>
</organism>
<dbReference type="InterPro" id="IPR011342">
    <property type="entry name" value="Shikimate_DH"/>
</dbReference>
<dbReference type="InterPro" id="IPR046346">
    <property type="entry name" value="Aminoacid_DH-like_N_sf"/>
</dbReference>
<reference evidence="12 13" key="1">
    <citation type="submission" date="2014-12" db="EMBL/GenBank/DDBJ databases">
        <title>Draft genome sequences of 29 type strains of Enterococci.</title>
        <authorList>
            <person name="Zhong Z."/>
            <person name="Sun Z."/>
            <person name="Liu W."/>
            <person name="Zhang W."/>
            <person name="Zhang H."/>
        </authorList>
    </citation>
    <scope>NUCLEOTIDE SEQUENCE [LARGE SCALE GENOMIC DNA]</scope>
    <source>
        <strain evidence="12 13">DSM 17122</strain>
    </source>
</reference>
<gene>
    <name evidence="9" type="primary">aroE</name>
    <name evidence="12" type="ORF">RV04_GL000880</name>
</gene>
<evidence type="ECO:0000256" key="4">
    <source>
        <dbReference type="ARBA" id="ARBA00023002"/>
    </source>
</evidence>
<comment type="subunit">
    <text evidence="9">Homodimer.</text>
</comment>
<dbReference type="NCBIfam" id="NF001319">
    <property type="entry name" value="PRK00258.3-3"/>
    <property type="match status" value="1"/>
</dbReference>
<dbReference type="GO" id="GO:0004764">
    <property type="term" value="F:shikimate 3-dehydrogenase (NADP+) activity"/>
    <property type="evidence" value="ECO:0007669"/>
    <property type="project" value="UniProtKB-UniRule"/>
</dbReference>
<evidence type="ECO:0000256" key="2">
    <source>
        <dbReference type="ARBA" id="ARBA00022605"/>
    </source>
</evidence>
<feature type="binding site" evidence="9">
    <location>
        <begin position="133"/>
        <end position="137"/>
    </location>
    <ligand>
        <name>NADP(+)</name>
        <dbReference type="ChEBI" id="CHEBI:58349"/>
    </ligand>
</feature>
<dbReference type="InterPro" id="IPR036291">
    <property type="entry name" value="NAD(P)-bd_dom_sf"/>
</dbReference>
<evidence type="ECO:0000256" key="6">
    <source>
        <dbReference type="ARBA" id="ARBA00051639"/>
    </source>
</evidence>
<comment type="function">
    <text evidence="9">Involved in the biosynthesis of the chorismate, which leads to the biosynthesis of aromatic amino acids. Catalyzes the reversible NADPH linked reduction of 3-dehydroshikimate (DHSA) to yield shikimate (SA).</text>
</comment>
<feature type="binding site" evidence="9">
    <location>
        <position position="264"/>
    </location>
    <ligand>
        <name>shikimate</name>
        <dbReference type="ChEBI" id="CHEBI:36208"/>
    </ligand>
</feature>
<evidence type="ECO:0000256" key="3">
    <source>
        <dbReference type="ARBA" id="ARBA00022857"/>
    </source>
</evidence>
<dbReference type="Proteomes" id="UP000182077">
    <property type="component" value="Unassembled WGS sequence"/>
</dbReference>
<evidence type="ECO:0000259" key="10">
    <source>
        <dbReference type="Pfam" id="PF08501"/>
    </source>
</evidence>